<feature type="region of interest" description="Disordered" evidence="1">
    <location>
        <begin position="1195"/>
        <end position="1221"/>
    </location>
</feature>
<dbReference type="InterPro" id="IPR011836">
    <property type="entry name" value="YhdP"/>
</dbReference>
<keyword evidence="2" id="KW-0812">Transmembrane</keyword>
<evidence type="ECO:0000313" key="4">
    <source>
        <dbReference type="EMBL" id="WXK40139.1"/>
    </source>
</evidence>
<name>A0ABZ2Q698_9BURK</name>
<evidence type="ECO:0000256" key="2">
    <source>
        <dbReference type="SAM" id="Phobius"/>
    </source>
</evidence>
<protein>
    <submittedName>
        <fullName evidence="4">DUF3971 domain-containing protein</fullName>
    </submittedName>
</protein>
<dbReference type="PANTHER" id="PTHR38690:SF1">
    <property type="entry name" value="PROTEASE"/>
    <property type="match status" value="1"/>
</dbReference>
<sequence length="1442" mass="154092">MPDRQETLDPNDARNAQAGSGWRRGPSEQVLRRVLACCASVAIALYFGAAATYVGLRYVIFPQLDSLRPHIEQRISDTLHAQVHIGRLTGRWSGLQPTLDIDQLTIMGPDGQRMLAVPTASATLSWRSLPRLAPVLSSLIVEQPEIFAERHPDGTYTIAGVRVDPRQHGNSALLHWLMTQRAIVLRGGVLHWSDAQRGLPTLTLRGIHVAIDNRGLIHRLGVQAQPDGRLLRGPLDLRARLRHSPLKPLTEPAGWTGTMFVSSGNLALPELARYTDARLDAQSGTLDVAAWLDFASGEWSGARGALSGSALRLRMDPTLPRLDVPSIGLDWSLRRNDMRNLDYTLSLGNLRAELGGQVPLADGTPITRLLSIGEFNGRFRRATLGRGQLIRIRGDTVDLGLLAQFVRTLPLPHPVLNELDRFDPRGTLANYAIQVERRAPRTREAASVAAIEGGEPIVRYRVKAALEGVSVGAQEPPPGLTPGGHPHVGLPGAENIWGKIDADQNGGHATIDTTHGAVTIPGAFDNPRLTFNRFAAEATWTAHPLASDATRPAVAVNLSRFVVDNDDVRASATGTYSNPGHGRGKLDMEAMFDRLSLPRLARYLPTGVDEHTRAYLDHALTAGTSHNATIAIHGELAEFPYTHDPHAGIFKIVAPFRDGGFDPTPHPPKRMSNGTPQVWPAFDGIDGLFRMDQNVLRFDIQRARYQRVALTQLTGRIDDLGTLNSDLVINGVASGPLADMLDYVNRSSLAVLSDHLGETVRAKGNATLALRLAIPRHPDKPHVGVNGSVTLADNAVSFVPGKQLAALPPVTQIHGKVDFTEHTMTIGRASGQFLGGEIHTDGGIQQDGSSRFDVSGHLLADAARTAVPPGPLATLLTRMSGGAPYSVAVRTRKNELPDISATSDLSGLALQLPAPFTKPTGVPMPFSLRLRPATAGERPATGISRLDARLGPLNAIYLVRRGNDDKLAILRGALGVNREAVLPSEGVTAAAHVAHFDADAWRALLDAMSIPAEAISGEPAAAAAPSLLPAPTYAAPSASSPDTASPFNLTGNVAALVPTRVGLHFDTLTLLNRRWENVVIGATHTPGAWQANIASDDVSGHLAWHAKTPRSPYGQLDARLAKLVVPDSHDETLVSRVLEEPAQHVPAIDLIVNELTVRGHNFGKLEVNARNIDENGVPVWQLDKLDVTNPAAKLSATASWRTPRRARTSTSDNGTDDNPRRTALDFKLDIADGGALLDRLGLPRTLKGGNGTLSGKVGWRGGPTRIDYPTLSGNLSLGLSHGQILKVEPGAAKLLGVLSLQALARVATLDLGTLFGEGLPFDNVTATGTISHGIAKTEDFTLNSAAAKVTMQGNADLGCEQQDLLVTVVPSLSVGTAALATAVVNPLLGLGTFVAGLVLSDPISQSFARHYAVTGSWSHPQVEQVADDRGKMGRPESHVSRQ</sequence>
<accession>A0ABZ2Q698</accession>
<dbReference type="PANTHER" id="PTHR38690">
    <property type="entry name" value="PROTEASE-RELATED"/>
    <property type="match status" value="1"/>
</dbReference>
<keyword evidence="5" id="KW-1185">Reference proteome</keyword>
<keyword evidence="2" id="KW-1133">Transmembrane helix</keyword>
<dbReference type="Proteomes" id="UP001493153">
    <property type="component" value="Chromosome"/>
</dbReference>
<evidence type="ECO:0000256" key="1">
    <source>
        <dbReference type="SAM" id="MobiDB-lite"/>
    </source>
</evidence>
<evidence type="ECO:0000313" key="5">
    <source>
        <dbReference type="Proteomes" id="UP001493153"/>
    </source>
</evidence>
<feature type="transmembrane region" description="Helical" evidence="2">
    <location>
        <begin position="34"/>
        <end position="56"/>
    </location>
</feature>
<gene>
    <name evidence="4" type="ORF">IHE29_13055</name>
</gene>
<feature type="compositionally biased region" description="Basic and acidic residues" evidence="1">
    <location>
        <begin position="1426"/>
        <end position="1442"/>
    </location>
</feature>
<feature type="region of interest" description="Disordered" evidence="1">
    <location>
        <begin position="1"/>
        <end position="24"/>
    </location>
</feature>
<dbReference type="EMBL" id="CP062176">
    <property type="protein sequence ID" value="WXK40139.1"/>
    <property type="molecule type" value="Genomic_DNA"/>
</dbReference>
<proteinExistence type="predicted"/>
<organism evidence="4 5">
    <name type="scientific">Mycetohabitans rhizoxinica</name>
    <dbReference type="NCBI Taxonomy" id="412963"/>
    <lineage>
        <taxon>Bacteria</taxon>
        <taxon>Pseudomonadati</taxon>
        <taxon>Pseudomonadota</taxon>
        <taxon>Betaproteobacteria</taxon>
        <taxon>Burkholderiales</taxon>
        <taxon>Burkholderiaceae</taxon>
        <taxon>Mycetohabitans</taxon>
    </lineage>
</organism>
<dbReference type="RefSeq" id="WP_338910984.1">
    <property type="nucleotide sequence ID" value="NZ_CP062176.1"/>
</dbReference>
<evidence type="ECO:0000259" key="3">
    <source>
        <dbReference type="Pfam" id="PF13116"/>
    </source>
</evidence>
<keyword evidence="2" id="KW-0472">Membrane</keyword>
<dbReference type="Pfam" id="PF13116">
    <property type="entry name" value="YhdP"/>
    <property type="match status" value="1"/>
</dbReference>
<feature type="region of interest" description="Disordered" evidence="1">
    <location>
        <begin position="1423"/>
        <end position="1442"/>
    </location>
</feature>
<dbReference type="InterPro" id="IPR025263">
    <property type="entry name" value="YhdP_central"/>
</dbReference>
<reference evidence="4 5" key="1">
    <citation type="submission" date="2020-09" db="EMBL/GenBank/DDBJ databases">
        <title>Genome sequences of Mycetohabitans spp.</title>
        <authorList>
            <person name="Carter M.E."/>
            <person name="Carpenter S.C.D."/>
            <person name="Bogdanove A.J."/>
        </authorList>
    </citation>
    <scope>NUCLEOTIDE SEQUENCE [LARGE SCALE GENOMIC DNA]</scope>
    <source>
        <strain evidence="4 5">B12</strain>
    </source>
</reference>
<feature type="domain" description="YhdP central" evidence="3">
    <location>
        <begin position="39"/>
        <end position="1422"/>
    </location>
</feature>